<keyword evidence="2" id="KW-1185">Reference proteome</keyword>
<proteinExistence type="predicted"/>
<organism evidence="1 2">
    <name type="scientific">Niveispirillum cyanobacteriorum</name>
    <dbReference type="NCBI Taxonomy" id="1612173"/>
    <lineage>
        <taxon>Bacteria</taxon>
        <taxon>Pseudomonadati</taxon>
        <taxon>Pseudomonadota</taxon>
        <taxon>Alphaproteobacteria</taxon>
        <taxon>Rhodospirillales</taxon>
        <taxon>Azospirillaceae</taxon>
        <taxon>Niveispirillum</taxon>
    </lineage>
</organism>
<dbReference type="KEGG" id="ncb:C0V82_02990"/>
<evidence type="ECO:0000313" key="1">
    <source>
        <dbReference type="EMBL" id="AUN29322.1"/>
    </source>
</evidence>
<reference evidence="1 2" key="1">
    <citation type="submission" date="2017-12" db="EMBL/GenBank/DDBJ databases">
        <title>Genomes of bacteria within cyanobacterial aggregates.</title>
        <authorList>
            <person name="Cai H."/>
        </authorList>
    </citation>
    <scope>NUCLEOTIDE SEQUENCE [LARGE SCALE GENOMIC DNA]</scope>
    <source>
        <strain evidence="1 2">TH16</strain>
    </source>
</reference>
<dbReference type="OrthoDB" id="7351800at2"/>
<sequence>MRVSQALLLCCLLAATPLAVAQEKPVDPALTGWLSTTPVTLLDWGMLRLDREVRQAVTALGLKDGRDGPVKVGTLYRPFDRRVLAYLSLPMPARERSLPRCRELYGMLRDHLLAGAPGGISAAGWYLQRIFGSDTRGPGGGRPEPFAEMLTNMVLLEVTLRVPEADAFGNGPPKITCAGRLDQEEAAAVPPWRPPG</sequence>
<dbReference type="EMBL" id="CP025611">
    <property type="protein sequence ID" value="AUN29322.1"/>
    <property type="molecule type" value="Genomic_DNA"/>
</dbReference>
<evidence type="ECO:0000313" key="2">
    <source>
        <dbReference type="Proteomes" id="UP000234752"/>
    </source>
</evidence>
<name>A0A2K9N8K9_9PROT</name>
<dbReference type="AlphaFoldDB" id="A0A2K9N8K9"/>
<dbReference type="RefSeq" id="WP_102111060.1">
    <property type="nucleotide sequence ID" value="NZ_BMGN01000004.1"/>
</dbReference>
<protein>
    <submittedName>
        <fullName evidence="1">Uncharacterized protein</fullName>
    </submittedName>
</protein>
<gene>
    <name evidence="1" type="ORF">C0V82_02990</name>
</gene>
<dbReference type="Proteomes" id="UP000234752">
    <property type="component" value="Chromosome eg_1"/>
</dbReference>
<accession>A0A2K9N8K9</accession>